<evidence type="ECO:0000313" key="5">
    <source>
        <dbReference type="Proteomes" id="UP000018837"/>
    </source>
</evidence>
<evidence type="ECO:0000256" key="1">
    <source>
        <dbReference type="ARBA" id="ARBA00022801"/>
    </source>
</evidence>
<dbReference type="InterPro" id="IPR014001">
    <property type="entry name" value="Helicase_ATP-bd"/>
</dbReference>
<dbReference type="InterPro" id="IPR006935">
    <property type="entry name" value="Helicase/UvrB_N"/>
</dbReference>
<evidence type="ECO:0000259" key="3">
    <source>
        <dbReference type="PROSITE" id="PS51194"/>
    </source>
</evidence>
<protein>
    <submittedName>
        <fullName evidence="4">ATP-dependent helicase</fullName>
    </submittedName>
</protein>
<dbReference type="InterPro" id="IPR025202">
    <property type="entry name" value="PLD-like_dom"/>
</dbReference>
<dbReference type="Gene3D" id="3.40.50.300">
    <property type="entry name" value="P-loop containing nucleotide triphosphate hydrolases"/>
    <property type="match status" value="1"/>
</dbReference>
<accession>W2C603</accession>
<dbReference type="AlphaFoldDB" id="W2C603"/>
<dbReference type="Gene3D" id="3.30.870.10">
    <property type="entry name" value="Endonuclease Chain A"/>
    <property type="match status" value="1"/>
</dbReference>
<keyword evidence="4" id="KW-0547">Nucleotide-binding</keyword>
<dbReference type="PANTHER" id="PTHR45766:SF6">
    <property type="entry name" value="SWI_SNF-RELATED MATRIX-ASSOCIATED ACTIN-DEPENDENT REGULATOR OF CHROMATIN SUBFAMILY A-LIKE PROTEIN 1"/>
    <property type="match status" value="1"/>
</dbReference>
<dbReference type="GO" id="GO:0003677">
    <property type="term" value="F:DNA binding"/>
    <property type="evidence" value="ECO:0007669"/>
    <property type="project" value="InterPro"/>
</dbReference>
<dbReference type="Pfam" id="PF13091">
    <property type="entry name" value="PLDc_2"/>
    <property type="match status" value="1"/>
</dbReference>
<dbReference type="GO" id="GO:0031297">
    <property type="term" value="P:replication fork processing"/>
    <property type="evidence" value="ECO:0007669"/>
    <property type="project" value="TreeGrafter"/>
</dbReference>
<keyword evidence="1" id="KW-0378">Hydrolase</keyword>
<evidence type="ECO:0000259" key="2">
    <source>
        <dbReference type="PROSITE" id="PS51192"/>
    </source>
</evidence>
<dbReference type="InterPro" id="IPR038718">
    <property type="entry name" value="SNF2-like_sf"/>
</dbReference>
<feature type="domain" description="Helicase C-terminal" evidence="3">
    <location>
        <begin position="750"/>
        <end position="907"/>
    </location>
</feature>
<comment type="caution">
    <text evidence="4">The sequence shown here is derived from an EMBL/GenBank/DDBJ whole genome shotgun (WGS) entry which is preliminary data.</text>
</comment>
<dbReference type="InterPro" id="IPR049730">
    <property type="entry name" value="SNF2/RAD54-like_C"/>
</dbReference>
<dbReference type="PANTHER" id="PTHR45766">
    <property type="entry name" value="DNA ANNEALING HELICASE AND ENDONUCLEASE ZRANB3 FAMILY MEMBER"/>
    <property type="match status" value="1"/>
</dbReference>
<keyword evidence="4" id="KW-0067">ATP-binding</keyword>
<dbReference type="SMART" id="SM00490">
    <property type="entry name" value="HELICc"/>
    <property type="match status" value="1"/>
</dbReference>
<dbReference type="PROSITE" id="PS51192">
    <property type="entry name" value="HELICASE_ATP_BIND_1"/>
    <property type="match status" value="1"/>
</dbReference>
<organism evidence="4 5">
    <name type="scientific">Tannerella sp. oral taxon BU063 isolate Cell 2</name>
    <dbReference type="NCBI Taxonomy" id="1411148"/>
    <lineage>
        <taxon>Bacteria</taxon>
        <taxon>Pseudomonadati</taxon>
        <taxon>Bacteroidota</taxon>
        <taxon>Bacteroidia</taxon>
        <taxon>Bacteroidales</taxon>
        <taxon>Tannerellaceae</taxon>
        <taxon>Tannerella</taxon>
    </lineage>
</organism>
<reference evidence="4 5" key="1">
    <citation type="submission" date="2013-11" db="EMBL/GenBank/DDBJ databases">
        <title>Single cell genomics of uncultured Tannerella BU063 (oral taxon 286).</title>
        <authorList>
            <person name="Beall C.J."/>
            <person name="Campbell A.G."/>
            <person name="Griffen A.L."/>
            <person name="Podar M."/>
            <person name="Leys E.J."/>
        </authorList>
    </citation>
    <scope>NUCLEOTIDE SEQUENCE [LARGE SCALE GENOMIC DNA]</scope>
    <source>
        <strain evidence="4">Cell 2</strain>
    </source>
</reference>
<dbReference type="SMART" id="SM00487">
    <property type="entry name" value="DEXDc"/>
    <property type="match status" value="1"/>
</dbReference>
<dbReference type="EMBL" id="AYUF01000425">
    <property type="protein sequence ID" value="ETK01922.1"/>
    <property type="molecule type" value="Genomic_DNA"/>
</dbReference>
<dbReference type="InterPro" id="IPR001650">
    <property type="entry name" value="Helicase_C-like"/>
</dbReference>
<dbReference type="GO" id="GO:0005524">
    <property type="term" value="F:ATP binding"/>
    <property type="evidence" value="ECO:0007669"/>
    <property type="project" value="InterPro"/>
</dbReference>
<evidence type="ECO:0000313" key="4">
    <source>
        <dbReference type="EMBL" id="ETK01922.1"/>
    </source>
</evidence>
<dbReference type="CDD" id="cd18793">
    <property type="entry name" value="SF2_C_SNF"/>
    <property type="match status" value="1"/>
</dbReference>
<dbReference type="SUPFAM" id="SSF52540">
    <property type="entry name" value="P-loop containing nucleoside triphosphate hydrolases"/>
    <property type="match status" value="2"/>
</dbReference>
<dbReference type="GO" id="GO:0004386">
    <property type="term" value="F:helicase activity"/>
    <property type="evidence" value="ECO:0007669"/>
    <property type="project" value="UniProtKB-KW"/>
</dbReference>
<dbReference type="PATRIC" id="fig|1411148.3.peg.1039"/>
<dbReference type="Proteomes" id="UP000018837">
    <property type="component" value="Unassembled WGS sequence"/>
</dbReference>
<dbReference type="GO" id="GO:0006281">
    <property type="term" value="P:DNA repair"/>
    <property type="evidence" value="ECO:0007669"/>
    <property type="project" value="TreeGrafter"/>
</dbReference>
<dbReference type="PROSITE" id="PS51194">
    <property type="entry name" value="HELICASE_CTER"/>
    <property type="match status" value="1"/>
</dbReference>
<sequence>MSNTLIDNTDKLKMAAYLRRCIKEKDINTIQIATGYWDVPGMALVVDKLATFLERDGTQLQILIGQEPYVYAGQVKEPTYRRNFPDDYIKKDLEELELKEEYKGVVDLLLTHCGKKMQVRKYTKTFLHAKCYIFSKTFMKDGSWKYYNAMAIMGSSNFTYKGLLGNAELNYLETVSSTIGANYEEIRVKGHIYWFNEMWEQAEDWTPTFLEQVVKPTPIGREVNRERKKRQKEEEEALAKPFTPYELYIKLLQTQFATFLDTKLSSQIKDYLPTTYSAFDYQIDAVKQCYEYMQRHGGFLLADVVGLGKTVVGALIVRHFLSTPQKDGRGGRVLIVTPPAVLQPWRDTLGDICAAAPELNDRIDYISLGRLDKFTEEMDDEADEERLDDGTLDGTLDQSKTYGLILIDESHRFRNSDTEMYRALNGLIGSIAPTPYVGLLSATPQNNRPQDLKNQIYLFERTPKSSTLTKVPGGDLDAFFKEVHAEYQELIDKNSPMLEDQRTERLKRLSEEIRSKVLVDIMVRRTRTDVEMNYGEDMEAQGLVFPRIEGPTALKYVMDSAQVRLFNDTMRLIAPGEEDKDGLTYARYRAIEYFADPTNAEKHKGRGSRTAGNVAEQLAWLMQQSLVKRLESSAGAFRESLHNLWQNTQNMIRMWGNNTLFVCPDIDINGELRAHSTFEQAVAALRRKIDDLNKQGRNEGGKNAEYRREDFQPEYIELLQRDERILSDLCARWDPKWIKKDPKLEAFKRQLPALFDTEKNTTGLLVIFTEAIPTAVELGRVVKEAGHRPLVIRSQNREEERVVIRRNFDANCPAAEQLSNYDVLITTDTLAEGVNLHRAHVILNYDTPWNATRLMQRIGRVNRIGSAAPHIYVYNFMPSDEGDERIKLVQKAHVKLQSFHTLFGEDSKIFSNAEDVVHYALLPTSDQIEEEVGDAPYLKYVKELRAYVKAHRPRYRRIEEANAPGDWLMVQTTDDKGTAYFLVGTQPANAMIVYFDPQSRFKVVSPIDVLEELRADEAACAIDPPMDSEKMWGTLEKKALQAYKNHIYRDSRSRADDNGSKASAIIQRLYPLTQSPESKKLLRRASEQVEGGNLGVINRLLEIDRKQQAQQQQLFSLDDLIEQTLGGLAKEVPIASKGDPRIILGTIK</sequence>
<keyword evidence="4" id="KW-0347">Helicase</keyword>
<gene>
    <name evidence="4" type="ORF">N425_06880</name>
</gene>
<dbReference type="Pfam" id="PF04851">
    <property type="entry name" value="ResIII"/>
    <property type="match status" value="1"/>
</dbReference>
<name>W2C603_9BACT</name>
<dbReference type="GO" id="GO:0016787">
    <property type="term" value="F:hydrolase activity"/>
    <property type="evidence" value="ECO:0007669"/>
    <property type="project" value="UniProtKB-KW"/>
</dbReference>
<feature type="domain" description="Helicase ATP-binding" evidence="2">
    <location>
        <begin position="290"/>
        <end position="462"/>
    </location>
</feature>
<dbReference type="Pfam" id="PF00271">
    <property type="entry name" value="Helicase_C"/>
    <property type="match status" value="1"/>
</dbReference>
<proteinExistence type="predicted"/>
<dbReference type="InterPro" id="IPR027417">
    <property type="entry name" value="P-loop_NTPase"/>
</dbReference>
<dbReference type="Gene3D" id="3.40.50.10810">
    <property type="entry name" value="Tandem AAA-ATPase domain"/>
    <property type="match status" value="1"/>
</dbReference>